<dbReference type="InterPro" id="IPR027417">
    <property type="entry name" value="P-loop_NTPase"/>
</dbReference>
<dbReference type="PANTHER" id="PTHR45629:SF7">
    <property type="entry name" value="DNA EXCISION REPAIR PROTEIN ERCC-6-RELATED"/>
    <property type="match status" value="1"/>
</dbReference>
<dbReference type="PANTHER" id="PTHR45629">
    <property type="entry name" value="SNF2/RAD54 FAMILY MEMBER"/>
    <property type="match status" value="1"/>
</dbReference>
<dbReference type="InterPro" id="IPR014001">
    <property type="entry name" value="Helicase_ATP-bd"/>
</dbReference>
<dbReference type="SMART" id="SM00487">
    <property type="entry name" value="DEXDc"/>
    <property type="match status" value="1"/>
</dbReference>
<feature type="compositionally biased region" description="Basic and acidic residues" evidence="1">
    <location>
        <begin position="210"/>
        <end position="223"/>
    </location>
</feature>
<feature type="region of interest" description="Disordered" evidence="1">
    <location>
        <begin position="123"/>
        <end position="228"/>
    </location>
</feature>
<feature type="compositionally biased region" description="Basic and acidic residues" evidence="1">
    <location>
        <begin position="157"/>
        <end position="167"/>
    </location>
</feature>
<dbReference type="SUPFAM" id="SSF52540">
    <property type="entry name" value="P-loop containing nucleoside triphosphate hydrolases"/>
    <property type="match status" value="2"/>
</dbReference>
<feature type="compositionally biased region" description="Acidic residues" evidence="1">
    <location>
        <begin position="123"/>
        <end position="139"/>
    </location>
</feature>
<feature type="compositionally biased region" description="Acidic residues" evidence="1">
    <location>
        <begin position="869"/>
        <end position="883"/>
    </location>
</feature>
<reference evidence="3" key="1">
    <citation type="journal article" date="2020" name="Nature">
        <title>Giant virus diversity and host interactions through global metagenomics.</title>
        <authorList>
            <person name="Schulz F."/>
            <person name="Roux S."/>
            <person name="Paez-Espino D."/>
            <person name="Jungbluth S."/>
            <person name="Walsh D.A."/>
            <person name="Denef V.J."/>
            <person name="McMahon K.D."/>
            <person name="Konstantinidis K.T."/>
            <person name="Eloe-Fadrosh E.A."/>
            <person name="Kyrpides N.C."/>
            <person name="Woyke T."/>
        </authorList>
    </citation>
    <scope>NUCLEOTIDE SEQUENCE</scope>
    <source>
        <strain evidence="3">GVMAG-M-3300023174-124</strain>
    </source>
</reference>
<dbReference type="Pfam" id="PF00271">
    <property type="entry name" value="Helicase_C"/>
    <property type="match status" value="1"/>
</dbReference>
<dbReference type="InterPro" id="IPR050496">
    <property type="entry name" value="SNF2_RAD54_helicase_repair"/>
</dbReference>
<organism evidence="3">
    <name type="scientific">viral metagenome</name>
    <dbReference type="NCBI Taxonomy" id="1070528"/>
    <lineage>
        <taxon>unclassified sequences</taxon>
        <taxon>metagenomes</taxon>
        <taxon>organismal metagenomes</taxon>
    </lineage>
</organism>
<feature type="region of interest" description="Disordered" evidence="1">
    <location>
        <begin position="599"/>
        <end position="636"/>
    </location>
</feature>
<proteinExistence type="predicted"/>
<evidence type="ECO:0000256" key="1">
    <source>
        <dbReference type="SAM" id="MobiDB-lite"/>
    </source>
</evidence>
<feature type="compositionally biased region" description="Basic residues" evidence="1">
    <location>
        <begin position="612"/>
        <end position="633"/>
    </location>
</feature>
<protein>
    <recommendedName>
        <fullName evidence="2">Helicase ATP-binding domain-containing protein</fullName>
    </recommendedName>
</protein>
<evidence type="ECO:0000313" key="3">
    <source>
        <dbReference type="EMBL" id="QHT11795.1"/>
    </source>
</evidence>
<feature type="region of interest" description="Disordered" evidence="1">
    <location>
        <begin position="858"/>
        <end position="901"/>
    </location>
</feature>
<dbReference type="InterPro" id="IPR001650">
    <property type="entry name" value="Helicase_C-like"/>
</dbReference>
<name>A0A6C0D7X3_9ZZZZ</name>
<dbReference type="AlphaFoldDB" id="A0A6C0D7X3"/>
<feature type="compositionally biased region" description="Basic and acidic residues" evidence="1">
    <location>
        <begin position="140"/>
        <end position="150"/>
    </location>
</feature>
<feature type="domain" description="Helicase ATP-binding" evidence="2">
    <location>
        <begin position="283"/>
        <end position="540"/>
    </location>
</feature>
<feature type="compositionally biased region" description="Basic and acidic residues" evidence="1">
    <location>
        <begin position="188"/>
        <end position="202"/>
    </location>
</feature>
<evidence type="ECO:0000259" key="2">
    <source>
        <dbReference type="SMART" id="SM00487"/>
    </source>
</evidence>
<sequence length="1271" mass="145357">MEQYYLTQMQYKKIPKKKESVKIQIVREEEKLPPQPEKIESLEEGEIVESVVTKPVFEIVDLRKDMEIDRMLVMKRLQEKKVITVLQPIDKSKRIQAIRYGDEMVDIPKEPPRKTNVAIVIETSEEEEEPSSEEEPMDEPTEKEPAKESAEEPMEEITEKEVAKEPAEEPAPEGEPLEKPKEKKAKKAPKEPAPEGEPLEKPKAKRTKKTKEPTEQEKAEKLTKTNVLARLPKPTKIVMKTSPYYMTNRKVYIQKIRELFNPYSAEIEKMSENITCSSEVENVDFKLLTHQKIVRDYLNLYSPYRGLLLYHGLGSGKTCTSIAIAEGMKSEKQIVLMTPAALKTNFFAELKKCGDHLYRKNQFWEFVSIAGQLGNIELLSTSLNIPKTFVEKNKGAWLVDIKKPSNFANLSSSDQESIDAQLDVMIRSKYQDINYNGLNPNIMKTLTENGTKNPFDNKVVIVDEAHNLVSRIINKIKKPASINYKLYDYLMKAQNARIVLLSGTPIINYPNEIAILFNILRGAIKTWTIPVATKTEKKINRDTILELFSTNGITQYDYVEYADNKITITRNPFGFVNTFKKEKRGGGSGEPSDMMDVYLSGAGEGAGGKSKSNTKKQHAKHHAPRHNNTKKSNNKNLPYVIKDGVIHINKQPEQEITEEESIDYYNRTQMDQDFHKGGANEFEKYTGVKLDETGNITDEQFITQIKKILNNNQIEVINGLIKIEYNTPLPDNVDKFLNTFIDTTNKTMINENVFKRRILGLTSYFRSAQEQLLPSFVMNGDSIYHIEKIEMSDHQFGEYVKIRKTEIEQEKRSKLNKQKQERAEAAGKNDDVFKISSTYRIFSRACCNFAFPAGLTRPLPDQKKKKNEESEEGEDTEETESETIDAVSVNDEETVESSNDKNQVKYAERIQAALTTLSSEQHLSKENLMELSPKFVKILENIQNPENAGLHLLYSQFRTIEGIGILKLILEANGFAEFKLNYTNGTWDIENDEDLSENPKFVLYTGTETPEEKEIIRNIYNGNWDIIPKVISDKLKKKATNNKNGEIIKIFMITSSGAEGINLKNTRFVHIVEPYWHNVRLEQVIGRARRICSHQDLPAELRTVKVFLYISVFSETQKTDKQNIEIMIHDLSRIRDDKGKRQSVSTDESLFEIANIKTDINQHILKSIKESAIDCTLYKNSENLVCYGTNKGKINTNEFSSYPILELDLGEREDLNVKTAKIKLTKTKPIHGISYAVDKKTGELYDLEKYKTGQLVRVGNISNMEALPKAP</sequence>
<dbReference type="EMBL" id="MN739538">
    <property type="protein sequence ID" value="QHT11795.1"/>
    <property type="molecule type" value="Genomic_DNA"/>
</dbReference>
<dbReference type="Gene3D" id="3.40.50.300">
    <property type="entry name" value="P-loop containing nucleotide triphosphate hydrolases"/>
    <property type="match status" value="2"/>
</dbReference>
<accession>A0A6C0D7X3</accession>